<dbReference type="Gene3D" id="3.30.200.20">
    <property type="entry name" value="Phosphorylase Kinase, domain 1"/>
    <property type="match status" value="1"/>
</dbReference>
<keyword evidence="14 19" id="KW-0067">ATP-binding</keyword>
<proteinExistence type="inferred from homology"/>
<name>A0A067KIA0_JATCU</name>
<evidence type="ECO:0000256" key="20">
    <source>
        <dbReference type="SAM" id="MobiDB-lite"/>
    </source>
</evidence>
<dbReference type="AlphaFoldDB" id="A0A067KIA0"/>
<dbReference type="InterPro" id="IPR008271">
    <property type="entry name" value="Ser/Thr_kinase_AS"/>
</dbReference>
<dbReference type="EC" id="2.7.11.1" evidence="5"/>
<comment type="subcellular location">
    <subcellularLocation>
        <location evidence="1">Cell membrane</location>
        <topology evidence="1">Single-pass type I membrane protein</topology>
    </subcellularLocation>
</comment>
<evidence type="ECO:0000256" key="16">
    <source>
        <dbReference type="ARBA" id="ARBA00023136"/>
    </source>
</evidence>
<protein>
    <recommendedName>
        <fullName evidence="5">non-specific serine/threonine protein kinase</fullName>
        <ecNumber evidence="5">2.7.11.1</ecNumber>
    </recommendedName>
</protein>
<comment type="similarity">
    <text evidence="3">In the N-terminal section; belongs to the leguminous lectin family.</text>
</comment>
<keyword evidence="6" id="KW-1003">Cell membrane</keyword>
<dbReference type="SUPFAM" id="SSF49899">
    <property type="entry name" value="Concanavalin A-like lectins/glucanases"/>
    <property type="match status" value="1"/>
</dbReference>
<evidence type="ECO:0000256" key="9">
    <source>
        <dbReference type="ARBA" id="ARBA00022692"/>
    </source>
</evidence>
<dbReference type="GO" id="GO:0030246">
    <property type="term" value="F:carbohydrate binding"/>
    <property type="evidence" value="ECO:0007669"/>
    <property type="project" value="UniProtKB-KW"/>
</dbReference>
<evidence type="ECO:0000259" key="21">
    <source>
        <dbReference type="PROSITE" id="PS50011"/>
    </source>
</evidence>
<dbReference type="InterPro" id="IPR000985">
    <property type="entry name" value="Lectin_LegA_CS"/>
</dbReference>
<dbReference type="PROSITE" id="PS00107">
    <property type="entry name" value="PROTEIN_KINASE_ATP"/>
    <property type="match status" value="1"/>
</dbReference>
<dbReference type="InterPro" id="IPR000719">
    <property type="entry name" value="Prot_kinase_dom"/>
</dbReference>
<dbReference type="OrthoDB" id="842456at2759"/>
<dbReference type="SMART" id="SM00220">
    <property type="entry name" value="S_TKc"/>
    <property type="match status" value="1"/>
</dbReference>
<evidence type="ECO:0000256" key="13">
    <source>
        <dbReference type="ARBA" id="ARBA00022777"/>
    </source>
</evidence>
<evidence type="ECO:0000256" key="10">
    <source>
        <dbReference type="ARBA" id="ARBA00022729"/>
    </source>
</evidence>
<keyword evidence="15" id="KW-1133">Transmembrane helix</keyword>
<feature type="region of interest" description="Disordered" evidence="20">
    <location>
        <begin position="676"/>
        <end position="697"/>
    </location>
</feature>
<dbReference type="Gene3D" id="1.10.510.10">
    <property type="entry name" value="Transferase(Phosphotransferase) domain 1"/>
    <property type="match status" value="1"/>
</dbReference>
<evidence type="ECO:0000256" key="4">
    <source>
        <dbReference type="ARBA" id="ARBA00010217"/>
    </source>
</evidence>
<keyword evidence="12 19" id="KW-0547">Nucleotide-binding</keyword>
<keyword evidence="18" id="KW-0325">Glycoprotein</keyword>
<evidence type="ECO:0000256" key="18">
    <source>
        <dbReference type="ARBA" id="ARBA00023180"/>
    </source>
</evidence>
<keyword evidence="17" id="KW-0675">Receptor</keyword>
<dbReference type="GO" id="GO:0005524">
    <property type="term" value="F:ATP binding"/>
    <property type="evidence" value="ECO:0007669"/>
    <property type="project" value="UniProtKB-UniRule"/>
</dbReference>
<keyword evidence="23" id="KW-1185">Reference proteome</keyword>
<evidence type="ECO:0000256" key="17">
    <source>
        <dbReference type="ARBA" id="ARBA00023170"/>
    </source>
</evidence>
<sequence length="697" mass="76801">MGNLLIIFLNSQPNTHFLLSLFIIIFSFPTLLKSSSASTPLNFSYPIFDSNHPDILTEGNTSVSNVGIELTMNLSDQKKGGSIGRATYKKPLHLWDKASGNLTNFTTHFSVFIDSGTRSLYGDGLAFFLAPNGSTIPPDTKSGGGLCLAINDSLALDFHENNFVAVEFDTYSNPWDPSTNHIGINIRSMKSITTVSWPSNKIEGKRTDAWISYDSSRKILDVEYTYIDGISSSRINGSLSAVVDLGKYLPEWVTFGFSGSTGSLYQINRITSWAFDSSSDIVDNFSSLNLEPAPSPVLSESKTINNGLMAGLIVGGVVRKQRKQTKTNDHVFDVSFDDDFRNGTGPRKFAYNELANVTKNFSESEKLGEGGFGAVYKGFLKDMNSFIAVKKVSSGSKQGIKEYAAEVKIISRMRHRNLVKLIGWCHEKELLLAYELMPNGSLDSHLFKGKSLLTWELRYKIAQGLALALLYLHEEGDQCVLHRDIKSSNIMLDSNFEAKLGDFGLARLVDHSKGSQTTILAGTMGYMAPECFTSGKASKESDIYSFGVVCLEIACGRRVVEPSLEENKTRIVEWVWELYGMGKKLEAADKKLFGNFNEQEMERLLIVGLWCVHPDKAFRPSIRQVINVLLTFDSPLPILPSEMPVPAYLTPPMKLSMSFLMSSCGSTTSNNVPISNSMTSSSAASSSPSMALLLDTR</sequence>
<dbReference type="EMBL" id="KK914463">
    <property type="protein sequence ID" value="KDP35961.1"/>
    <property type="molecule type" value="Genomic_DNA"/>
</dbReference>
<evidence type="ECO:0000256" key="12">
    <source>
        <dbReference type="ARBA" id="ARBA00022741"/>
    </source>
</evidence>
<dbReference type="GO" id="GO:0005886">
    <property type="term" value="C:plasma membrane"/>
    <property type="evidence" value="ECO:0007669"/>
    <property type="project" value="UniProtKB-SubCell"/>
</dbReference>
<keyword evidence="8" id="KW-0808">Transferase</keyword>
<comment type="similarity">
    <text evidence="4">In the C-terminal section; belongs to the protein kinase superfamily. Ser/Thr protein kinase family.</text>
</comment>
<evidence type="ECO:0000256" key="19">
    <source>
        <dbReference type="PROSITE-ProRule" id="PRU10141"/>
    </source>
</evidence>
<evidence type="ECO:0000256" key="2">
    <source>
        <dbReference type="ARBA" id="ARBA00007606"/>
    </source>
</evidence>
<dbReference type="InterPro" id="IPR050528">
    <property type="entry name" value="L-type_Lectin-RKs"/>
</dbReference>
<dbReference type="Pfam" id="PF00139">
    <property type="entry name" value="Lectin_legB"/>
    <property type="match status" value="1"/>
</dbReference>
<evidence type="ECO:0000256" key="7">
    <source>
        <dbReference type="ARBA" id="ARBA00022527"/>
    </source>
</evidence>
<dbReference type="CDD" id="cd14066">
    <property type="entry name" value="STKc_IRAK"/>
    <property type="match status" value="1"/>
</dbReference>
<evidence type="ECO:0000256" key="1">
    <source>
        <dbReference type="ARBA" id="ARBA00004251"/>
    </source>
</evidence>
<dbReference type="InterPro" id="IPR013320">
    <property type="entry name" value="ConA-like_dom_sf"/>
</dbReference>
<evidence type="ECO:0000256" key="6">
    <source>
        <dbReference type="ARBA" id="ARBA00022475"/>
    </source>
</evidence>
<dbReference type="Pfam" id="PF00069">
    <property type="entry name" value="Pkinase"/>
    <property type="match status" value="1"/>
</dbReference>
<evidence type="ECO:0000256" key="15">
    <source>
        <dbReference type="ARBA" id="ARBA00022989"/>
    </source>
</evidence>
<feature type="domain" description="Protein kinase" evidence="21">
    <location>
        <begin position="361"/>
        <end position="639"/>
    </location>
</feature>
<evidence type="ECO:0000313" key="23">
    <source>
        <dbReference type="Proteomes" id="UP000027138"/>
    </source>
</evidence>
<keyword evidence="13" id="KW-0418">Kinase</keyword>
<gene>
    <name evidence="22" type="ORF">JCGZ_09933</name>
</gene>
<dbReference type="InterPro" id="IPR011009">
    <property type="entry name" value="Kinase-like_dom_sf"/>
</dbReference>
<dbReference type="PROSITE" id="PS00108">
    <property type="entry name" value="PROTEIN_KINASE_ST"/>
    <property type="match status" value="1"/>
</dbReference>
<accession>A0A067KIA0</accession>
<feature type="binding site" evidence="19">
    <location>
        <position position="391"/>
    </location>
    <ligand>
        <name>ATP</name>
        <dbReference type="ChEBI" id="CHEBI:30616"/>
    </ligand>
</feature>
<dbReference type="InterPro" id="IPR019825">
    <property type="entry name" value="Lectin_legB_Mn/Ca_BS"/>
</dbReference>
<evidence type="ECO:0000256" key="11">
    <source>
        <dbReference type="ARBA" id="ARBA00022734"/>
    </source>
</evidence>
<keyword evidence="9" id="KW-0812">Transmembrane</keyword>
<dbReference type="PROSITE" id="PS00308">
    <property type="entry name" value="LECTIN_LEGUME_ALPHA"/>
    <property type="match status" value="1"/>
</dbReference>
<dbReference type="GO" id="GO:0002229">
    <property type="term" value="P:defense response to oomycetes"/>
    <property type="evidence" value="ECO:0007669"/>
    <property type="project" value="UniProtKB-ARBA"/>
</dbReference>
<dbReference type="PROSITE" id="PS50011">
    <property type="entry name" value="PROTEIN_KINASE_DOM"/>
    <property type="match status" value="1"/>
</dbReference>
<dbReference type="FunFam" id="1.10.510.10:FF:000240">
    <property type="entry name" value="Lectin-domain containing receptor kinase A4.3"/>
    <property type="match status" value="1"/>
</dbReference>
<evidence type="ECO:0000256" key="14">
    <source>
        <dbReference type="ARBA" id="ARBA00022840"/>
    </source>
</evidence>
<dbReference type="PANTHER" id="PTHR27007">
    <property type="match status" value="1"/>
</dbReference>
<dbReference type="Gene3D" id="2.60.120.200">
    <property type="match status" value="1"/>
</dbReference>
<dbReference type="GO" id="GO:0004674">
    <property type="term" value="F:protein serine/threonine kinase activity"/>
    <property type="evidence" value="ECO:0007669"/>
    <property type="project" value="UniProtKB-KW"/>
</dbReference>
<dbReference type="FunFam" id="3.30.200.20:FF:000168">
    <property type="entry name" value="L-type lectin-domain containing receptor kinase IX.1"/>
    <property type="match status" value="1"/>
</dbReference>
<evidence type="ECO:0000256" key="5">
    <source>
        <dbReference type="ARBA" id="ARBA00012513"/>
    </source>
</evidence>
<dbReference type="PROSITE" id="PS00307">
    <property type="entry name" value="LECTIN_LEGUME_BETA"/>
    <property type="match status" value="1"/>
</dbReference>
<keyword evidence="7" id="KW-0723">Serine/threonine-protein kinase</keyword>
<dbReference type="CDD" id="cd06899">
    <property type="entry name" value="lectin_legume_LecRK_Arcelin_ConA"/>
    <property type="match status" value="1"/>
</dbReference>
<keyword evidence="16" id="KW-0472">Membrane</keyword>
<evidence type="ECO:0000256" key="3">
    <source>
        <dbReference type="ARBA" id="ARBA00008536"/>
    </source>
</evidence>
<comment type="similarity">
    <text evidence="2">Belongs to the leguminous lectin family.</text>
</comment>
<organism evidence="22 23">
    <name type="scientific">Jatropha curcas</name>
    <name type="common">Barbados nut</name>
    <dbReference type="NCBI Taxonomy" id="180498"/>
    <lineage>
        <taxon>Eukaryota</taxon>
        <taxon>Viridiplantae</taxon>
        <taxon>Streptophyta</taxon>
        <taxon>Embryophyta</taxon>
        <taxon>Tracheophyta</taxon>
        <taxon>Spermatophyta</taxon>
        <taxon>Magnoliopsida</taxon>
        <taxon>eudicotyledons</taxon>
        <taxon>Gunneridae</taxon>
        <taxon>Pentapetalae</taxon>
        <taxon>rosids</taxon>
        <taxon>fabids</taxon>
        <taxon>Malpighiales</taxon>
        <taxon>Euphorbiaceae</taxon>
        <taxon>Crotonoideae</taxon>
        <taxon>Jatropheae</taxon>
        <taxon>Jatropha</taxon>
    </lineage>
</organism>
<dbReference type="InterPro" id="IPR017441">
    <property type="entry name" value="Protein_kinase_ATP_BS"/>
</dbReference>
<reference evidence="22 23" key="1">
    <citation type="journal article" date="2014" name="PLoS ONE">
        <title>Global Analysis of Gene Expression Profiles in Physic Nut (Jatropha curcas L.) Seedlings Exposed to Salt Stress.</title>
        <authorList>
            <person name="Zhang L."/>
            <person name="Zhang C."/>
            <person name="Wu P."/>
            <person name="Chen Y."/>
            <person name="Li M."/>
            <person name="Jiang H."/>
            <person name="Wu G."/>
        </authorList>
    </citation>
    <scope>NUCLEOTIDE SEQUENCE [LARGE SCALE GENOMIC DNA]</scope>
    <source>
        <strain evidence="23">cv. GZQX0401</strain>
        <tissue evidence="22">Young leaves</tissue>
    </source>
</reference>
<dbReference type="SUPFAM" id="SSF56112">
    <property type="entry name" value="Protein kinase-like (PK-like)"/>
    <property type="match status" value="1"/>
</dbReference>
<dbReference type="InterPro" id="IPR001220">
    <property type="entry name" value="Legume_lectin_dom"/>
</dbReference>
<evidence type="ECO:0000313" key="22">
    <source>
        <dbReference type="EMBL" id="KDP35961.1"/>
    </source>
</evidence>
<evidence type="ECO:0000256" key="8">
    <source>
        <dbReference type="ARBA" id="ARBA00022679"/>
    </source>
</evidence>
<keyword evidence="11" id="KW-0430">Lectin</keyword>
<keyword evidence="10" id="KW-0732">Signal</keyword>
<dbReference type="Proteomes" id="UP000027138">
    <property type="component" value="Unassembled WGS sequence"/>
</dbReference>